<dbReference type="KEGG" id="fsm:CCS41_00350"/>
<accession>A0A2Y9CKB9</accession>
<dbReference type="Gene3D" id="3.30.2390.10">
    <property type="entry name" value="TTHA1013-like"/>
    <property type="match status" value="1"/>
</dbReference>
<sequence length="80" mass="9196">MAQVAFKSKFNVTVTHEDRIWIGVCDDLGLVTEANSYEELTSRIWKIAPELYVENGFGDISDQIRITFLQEQESIFRVAL</sequence>
<evidence type="ECO:0000259" key="1">
    <source>
        <dbReference type="Pfam" id="PF08972"/>
    </source>
</evidence>
<evidence type="ECO:0000313" key="2">
    <source>
        <dbReference type="EMBL" id="AWK13290.1"/>
    </source>
</evidence>
<dbReference type="Pfam" id="PF08972">
    <property type="entry name" value="DUF1902"/>
    <property type="match status" value="1"/>
</dbReference>
<dbReference type="OrthoDB" id="6507194at2"/>
<evidence type="ECO:0000313" key="3">
    <source>
        <dbReference type="Proteomes" id="UP000261875"/>
    </source>
</evidence>
<feature type="domain" description="DUF1902" evidence="1">
    <location>
        <begin position="12"/>
        <end position="72"/>
    </location>
</feature>
<dbReference type="RefSeq" id="WP_072550975.1">
    <property type="nucleotide sequence ID" value="NZ_CP021659.1"/>
</dbReference>
<dbReference type="InterPro" id="IPR015066">
    <property type="entry name" value="DUF1902"/>
</dbReference>
<keyword evidence="3" id="KW-1185">Reference proteome</keyword>
<dbReference type="Proteomes" id="UP000261875">
    <property type="component" value="Chromosome"/>
</dbReference>
<protein>
    <recommendedName>
        <fullName evidence="1">DUF1902 domain-containing protein</fullName>
    </recommendedName>
</protein>
<dbReference type="EMBL" id="CP021659">
    <property type="protein sequence ID" value="AWK13290.1"/>
    <property type="molecule type" value="Genomic_DNA"/>
</dbReference>
<reference evidence="2 3" key="1">
    <citation type="submission" date="2017-05" db="EMBL/GenBank/DDBJ databases">
        <title>Genome sequence of Candidatus Fukatsuia symbiotica and Candidatus Hamiltonella defensa from Acyrthosiphon pisum strain 5D.</title>
        <authorList>
            <person name="Patel V.A."/>
            <person name="Chevignon G."/>
            <person name="Russell J.A."/>
            <person name="Oliver K.M."/>
        </authorList>
    </citation>
    <scope>NUCLEOTIDE SEQUENCE [LARGE SCALE GENOMIC DNA]</scope>
    <source>
        <strain evidence="2 3">5D</strain>
    </source>
</reference>
<organism evidence="2 3">
    <name type="scientific">Candidatus Fukatsuia symbiotica</name>
    <dbReference type="NCBI Taxonomy" id="1878942"/>
    <lineage>
        <taxon>Bacteria</taxon>
        <taxon>Pseudomonadati</taxon>
        <taxon>Pseudomonadota</taxon>
        <taxon>Gammaproteobacteria</taxon>
        <taxon>Enterobacterales</taxon>
        <taxon>Yersiniaceae</taxon>
        <taxon>Candidatus Fukatsuia</taxon>
    </lineage>
</organism>
<dbReference type="AlphaFoldDB" id="A0A2Y9CKB9"/>
<gene>
    <name evidence="2" type="ORF">CCS41_00350</name>
</gene>
<name>A0A2Y9CKB9_9GAMM</name>
<proteinExistence type="predicted"/>